<dbReference type="AlphaFoldDB" id="A0A841EAB4"/>
<organism evidence="5 6">
    <name type="scientific">Streptomonospora salina</name>
    <dbReference type="NCBI Taxonomy" id="104205"/>
    <lineage>
        <taxon>Bacteria</taxon>
        <taxon>Bacillati</taxon>
        <taxon>Actinomycetota</taxon>
        <taxon>Actinomycetes</taxon>
        <taxon>Streptosporangiales</taxon>
        <taxon>Nocardiopsidaceae</taxon>
        <taxon>Streptomonospora</taxon>
    </lineage>
</organism>
<evidence type="ECO:0000256" key="2">
    <source>
        <dbReference type="ARBA" id="ARBA00023125"/>
    </source>
</evidence>
<feature type="domain" description="HTH arsR-type" evidence="4">
    <location>
        <begin position="226"/>
        <end position="299"/>
    </location>
</feature>
<evidence type="ECO:0000256" key="3">
    <source>
        <dbReference type="ARBA" id="ARBA00023163"/>
    </source>
</evidence>
<reference evidence="5 6" key="1">
    <citation type="submission" date="2020-08" db="EMBL/GenBank/DDBJ databases">
        <title>Sequencing the genomes of 1000 actinobacteria strains.</title>
        <authorList>
            <person name="Klenk H.-P."/>
        </authorList>
    </citation>
    <scope>NUCLEOTIDE SEQUENCE [LARGE SCALE GENOMIC DNA]</scope>
    <source>
        <strain evidence="5 6">DSM 44593</strain>
    </source>
</reference>
<dbReference type="Proteomes" id="UP000578077">
    <property type="component" value="Unassembled WGS sequence"/>
</dbReference>
<dbReference type="SMART" id="SM00418">
    <property type="entry name" value="HTH_ARSR"/>
    <property type="match status" value="1"/>
</dbReference>
<keyword evidence="1" id="KW-0805">Transcription regulation</keyword>
<dbReference type="Gene3D" id="1.10.10.10">
    <property type="entry name" value="Winged helix-like DNA-binding domain superfamily/Winged helix DNA-binding domain"/>
    <property type="match status" value="1"/>
</dbReference>
<dbReference type="InterPro" id="IPR036390">
    <property type="entry name" value="WH_DNA-bd_sf"/>
</dbReference>
<keyword evidence="6" id="KW-1185">Reference proteome</keyword>
<gene>
    <name evidence="5" type="ORF">HNR25_003697</name>
</gene>
<dbReference type="InterPro" id="IPR051011">
    <property type="entry name" value="Metal_resp_trans_reg"/>
</dbReference>
<dbReference type="GO" id="GO:0003700">
    <property type="term" value="F:DNA-binding transcription factor activity"/>
    <property type="evidence" value="ECO:0007669"/>
    <property type="project" value="InterPro"/>
</dbReference>
<dbReference type="InterPro" id="IPR011991">
    <property type="entry name" value="ArsR-like_HTH"/>
</dbReference>
<evidence type="ECO:0000313" key="5">
    <source>
        <dbReference type="EMBL" id="MBB5999946.1"/>
    </source>
</evidence>
<dbReference type="InterPro" id="IPR001845">
    <property type="entry name" value="HTH_ArsR_DNA-bd_dom"/>
</dbReference>
<protein>
    <submittedName>
        <fullName evidence="5">DNA-binding transcriptional ArsR family regulator</fullName>
    </submittedName>
</protein>
<dbReference type="SUPFAM" id="SSF46785">
    <property type="entry name" value="Winged helix' DNA-binding domain"/>
    <property type="match status" value="1"/>
</dbReference>
<evidence type="ECO:0000259" key="4">
    <source>
        <dbReference type="SMART" id="SM00418"/>
    </source>
</evidence>
<dbReference type="PANTHER" id="PTHR43132:SF8">
    <property type="entry name" value="HTH-TYPE TRANSCRIPTIONAL REGULATOR KMTR"/>
    <property type="match status" value="1"/>
</dbReference>
<comment type="caution">
    <text evidence="5">The sequence shown here is derived from an EMBL/GenBank/DDBJ whole genome shotgun (WGS) entry which is preliminary data.</text>
</comment>
<sequence length="317" mass="33540">MTRVRLTLTDTARIRIRPRLSPLIEAGHALRIVLSGPVRPGAAGWVRDARPRLAASPFVRAELREASELVPDVLPLVQADEGRVTGVHWACMPDRLRRAVRILDQVARAAVAPDQARVRQLQALAADRLAARIAEEGAAAAVEALGEACRWTDAGLEIADGRDRHLDPDGEGLELLPSVFLEAGPRVEQWSDPESGRRRTALLFPALAPGEALDLLLRRPGRSPEALGRLLGRTRSAVLGAVVVPASTGELAEALHVSPTSVSEHTAVLRETGMITTTREGNRVRHRATGLGLALLADCGAGPAGRPGGGPGLAATA</sequence>
<name>A0A841EAB4_9ACTN</name>
<keyword evidence="2 5" id="KW-0238">DNA-binding</keyword>
<dbReference type="PANTHER" id="PTHR43132">
    <property type="entry name" value="ARSENICAL RESISTANCE OPERON REPRESSOR ARSR-RELATED"/>
    <property type="match status" value="1"/>
</dbReference>
<accession>A0A841EAB4</accession>
<evidence type="ECO:0000313" key="6">
    <source>
        <dbReference type="Proteomes" id="UP000578077"/>
    </source>
</evidence>
<dbReference type="RefSeq" id="WP_184637093.1">
    <property type="nucleotide sequence ID" value="NZ_BAABKT010000031.1"/>
</dbReference>
<keyword evidence="3" id="KW-0804">Transcription</keyword>
<dbReference type="CDD" id="cd00090">
    <property type="entry name" value="HTH_ARSR"/>
    <property type="match status" value="1"/>
</dbReference>
<dbReference type="EMBL" id="JACHLY010000001">
    <property type="protein sequence ID" value="MBB5999946.1"/>
    <property type="molecule type" value="Genomic_DNA"/>
</dbReference>
<evidence type="ECO:0000256" key="1">
    <source>
        <dbReference type="ARBA" id="ARBA00023015"/>
    </source>
</evidence>
<dbReference type="InterPro" id="IPR036388">
    <property type="entry name" value="WH-like_DNA-bd_sf"/>
</dbReference>
<dbReference type="GO" id="GO:0003677">
    <property type="term" value="F:DNA binding"/>
    <property type="evidence" value="ECO:0007669"/>
    <property type="project" value="UniProtKB-KW"/>
</dbReference>
<proteinExistence type="predicted"/>